<dbReference type="SUPFAM" id="SSF51735">
    <property type="entry name" value="NAD(P)-binding Rossmann-fold domains"/>
    <property type="match status" value="1"/>
</dbReference>
<dbReference type="AlphaFoldDB" id="A0AA40D8J0"/>
<organism evidence="1 2">
    <name type="scientific">Cercophora samala</name>
    <dbReference type="NCBI Taxonomy" id="330535"/>
    <lineage>
        <taxon>Eukaryota</taxon>
        <taxon>Fungi</taxon>
        <taxon>Dikarya</taxon>
        <taxon>Ascomycota</taxon>
        <taxon>Pezizomycotina</taxon>
        <taxon>Sordariomycetes</taxon>
        <taxon>Sordariomycetidae</taxon>
        <taxon>Sordariales</taxon>
        <taxon>Lasiosphaeriaceae</taxon>
        <taxon>Cercophora</taxon>
    </lineage>
</organism>
<reference evidence="1" key="1">
    <citation type="submission" date="2023-06" db="EMBL/GenBank/DDBJ databases">
        <title>Genome-scale phylogeny and comparative genomics of the fungal order Sordariales.</title>
        <authorList>
            <consortium name="Lawrence Berkeley National Laboratory"/>
            <person name="Hensen N."/>
            <person name="Bonometti L."/>
            <person name="Westerberg I."/>
            <person name="Brannstrom I.O."/>
            <person name="Guillou S."/>
            <person name="Cros-Aarteil S."/>
            <person name="Calhoun S."/>
            <person name="Haridas S."/>
            <person name="Kuo A."/>
            <person name="Mondo S."/>
            <person name="Pangilinan J."/>
            <person name="Riley R."/>
            <person name="Labutti K."/>
            <person name="Andreopoulos B."/>
            <person name="Lipzen A."/>
            <person name="Chen C."/>
            <person name="Yanf M."/>
            <person name="Daum C."/>
            <person name="Ng V."/>
            <person name="Clum A."/>
            <person name="Steindorff A."/>
            <person name="Ohm R."/>
            <person name="Martin F."/>
            <person name="Silar P."/>
            <person name="Natvig D."/>
            <person name="Lalanne C."/>
            <person name="Gautier V."/>
            <person name="Ament-Velasquez S.L."/>
            <person name="Kruys A."/>
            <person name="Hutchinson M.I."/>
            <person name="Powell A.J."/>
            <person name="Barry K."/>
            <person name="Miller A.N."/>
            <person name="Grigoriev I.V."/>
            <person name="Debuchy R."/>
            <person name="Gladieux P."/>
            <person name="Thoren M.H."/>
            <person name="Johannesson H."/>
        </authorList>
    </citation>
    <scope>NUCLEOTIDE SEQUENCE</scope>
    <source>
        <strain evidence="1">CBS 307.81</strain>
    </source>
</reference>
<gene>
    <name evidence="1" type="ORF">QBC41DRAFT_304745</name>
</gene>
<dbReference type="Gene3D" id="3.40.50.720">
    <property type="entry name" value="NAD(P)-binding Rossmann-like Domain"/>
    <property type="match status" value="1"/>
</dbReference>
<dbReference type="EMBL" id="JAULSY010000079">
    <property type="protein sequence ID" value="KAK0666968.1"/>
    <property type="molecule type" value="Genomic_DNA"/>
</dbReference>
<keyword evidence="2" id="KW-1185">Reference proteome</keyword>
<dbReference type="InterPro" id="IPR002347">
    <property type="entry name" value="SDR_fam"/>
</dbReference>
<dbReference type="PRINTS" id="PR00081">
    <property type="entry name" value="GDHRDH"/>
</dbReference>
<dbReference type="Pfam" id="PF00106">
    <property type="entry name" value="adh_short"/>
    <property type="match status" value="1"/>
</dbReference>
<sequence>MAKDGTGKLVYITSSLGTPDHDGEVIGYRMAKAAANQQVRTLALDLKRDNIPITTLAFEPGFIKTRLTDYHAVRGRDFFGV</sequence>
<dbReference type="InterPro" id="IPR036291">
    <property type="entry name" value="NAD(P)-bd_dom_sf"/>
</dbReference>
<dbReference type="Proteomes" id="UP001174997">
    <property type="component" value="Unassembled WGS sequence"/>
</dbReference>
<evidence type="ECO:0000313" key="1">
    <source>
        <dbReference type="EMBL" id="KAK0666968.1"/>
    </source>
</evidence>
<evidence type="ECO:0000313" key="2">
    <source>
        <dbReference type="Proteomes" id="UP001174997"/>
    </source>
</evidence>
<comment type="caution">
    <text evidence="1">The sequence shown here is derived from an EMBL/GenBank/DDBJ whole genome shotgun (WGS) entry which is preliminary data.</text>
</comment>
<proteinExistence type="predicted"/>
<name>A0AA40D8J0_9PEZI</name>
<protein>
    <submittedName>
        <fullName evidence="1">Uncharacterized protein</fullName>
    </submittedName>
</protein>
<accession>A0AA40D8J0</accession>